<sequence>MDANNDAIPDSPLGRVIPSVELEEELLHDDFGPSVEACVWALAILAAGWLVLRLYLKIRKHRGLWWDDHLLAAVSNMNMTSSSLVSPN</sequence>
<organism evidence="2">
    <name type="scientific">Rosellinia necatrix</name>
    <name type="common">White root-rot fungus</name>
    <dbReference type="NCBI Taxonomy" id="77044"/>
    <lineage>
        <taxon>Eukaryota</taxon>
        <taxon>Fungi</taxon>
        <taxon>Dikarya</taxon>
        <taxon>Ascomycota</taxon>
        <taxon>Pezizomycotina</taxon>
        <taxon>Sordariomycetes</taxon>
        <taxon>Xylariomycetidae</taxon>
        <taxon>Xylariales</taxon>
        <taxon>Xylariaceae</taxon>
        <taxon>Rosellinia</taxon>
    </lineage>
</organism>
<evidence type="ECO:0000313" key="3">
    <source>
        <dbReference type="Proteomes" id="UP000054516"/>
    </source>
</evidence>
<keyword evidence="1" id="KW-0472">Membrane</keyword>
<name>A0A1S8A9D8_ROSNE</name>
<dbReference type="OrthoDB" id="5417887at2759"/>
<keyword evidence="1" id="KW-1133">Transmembrane helix</keyword>
<feature type="transmembrane region" description="Helical" evidence="1">
    <location>
        <begin position="39"/>
        <end position="56"/>
    </location>
</feature>
<evidence type="ECO:0000313" key="2">
    <source>
        <dbReference type="EMBL" id="GAW26643.1"/>
    </source>
</evidence>
<keyword evidence="1" id="KW-0812">Transmembrane</keyword>
<dbReference type="EMBL" id="DF977485">
    <property type="protein sequence ID" value="GAW26643.1"/>
    <property type="molecule type" value="Genomic_DNA"/>
</dbReference>
<dbReference type="AlphaFoldDB" id="A0A1S8A9D8"/>
<reference evidence="2" key="1">
    <citation type="submission" date="2016-03" db="EMBL/GenBank/DDBJ databases">
        <title>Draft genome sequence of Rosellinia necatrix.</title>
        <authorList>
            <person name="Kanematsu S."/>
        </authorList>
    </citation>
    <scope>NUCLEOTIDE SEQUENCE [LARGE SCALE GENOMIC DNA]</scope>
    <source>
        <strain evidence="2">W97</strain>
    </source>
</reference>
<protein>
    <submittedName>
        <fullName evidence="2">Uncharacterized protein</fullName>
    </submittedName>
</protein>
<gene>
    <name evidence="2" type="ORF">SAMD00023353_4000910</name>
</gene>
<accession>A0A1S8A9D8</accession>
<proteinExistence type="predicted"/>
<evidence type="ECO:0000256" key="1">
    <source>
        <dbReference type="SAM" id="Phobius"/>
    </source>
</evidence>
<dbReference type="Proteomes" id="UP000054516">
    <property type="component" value="Unassembled WGS sequence"/>
</dbReference>
<keyword evidence="3" id="KW-1185">Reference proteome</keyword>